<reference evidence="2" key="1">
    <citation type="journal article" date="2014" name="Front. Microbiol.">
        <title>High frequency of phylogenetically diverse reductive dehalogenase-homologous genes in deep subseafloor sedimentary metagenomes.</title>
        <authorList>
            <person name="Kawai M."/>
            <person name="Futagami T."/>
            <person name="Toyoda A."/>
            <person name="Takaki Y."/>
            <person name="Nishi S."/>
            <person name="Hori S."/>
            <person name="Arai W."/>
            <person name="Tsubouchi T."/>
            <person name="Morono Y."/>
            <person name="Uchiyama I."/>
            <person name="Ito T."/>
            <person name="Fujiyama A."/>
            <person name="Inagaki F."/>
            <person name="Takami H."/>
        </authorList>
    </citation>
    <scope>NUCLEOTIDE SEQUENCE</scope>
    <source>
        <strain evidence="2">Expedition CK06-06</strain>
    </source>
</reference>
<feature type="non-terminal residue" evidence="2">
    <location>
        <position position="1"/>
    </location>
</feature>
<protein>
    <recommendedName>
        <fullName evidence="1">ISXO2-like transposase domain-containing protein</fullName>
    </recommendedName>
</protein>
<evidence type="ECO:0000313" key="2">
    <source>
        <dbReference type="EMBL" id="GAI44991.1"/>
    </source>
</evidence>
<feature type="domain" description="ISXO2-like transposase" evidence="1">
    <location>
        <begin position="4"/>
        <end position="83"/>
    </location>
</feature>
<sequence length="121" mass="13367">YAAANIVRGSRVLSDGLSCFLGLKEAGMRHLPVVTGGGRPKNPLFSWVNTGLGNIKSAITGTCRSFDTQHADRYLAAYEWRFNRRFELDKNVERLVRAAVLIAPRPYRSIALVRSAAEMTG</sequence>
<dbReference type="InterPro" id="IPR024445">
    <property type="entry name" value="Tnp_ISXO2-like"/>
</dbReference>
<organism evidence="2">
    <name type="scientific">marine sediment metagenome</name>
    <dbReference type="NCBI Taxonomy" id="412755"/>
    <lineage>
        <taxon>unclassified sequences</taxon>
        <taxon>metagenomes</taxon>
        <taxon>ecological metagenomes</taxon>
    </lineage>
</organism>
<proteinExistence type="predicted"/>
<evidence type="ECO:0000259" key="1">
    <source>
        <dbReference type="Pfam" id="PF12762"/>
    </source>
</evidence>
<dbReference type="Pfam" id="PF12762">
    <property type="entry name" value="DDE_Tnp_IS1595"/>
    <property type="match status" value="1"/>
</dbReference>
<dbReference type="EMBL" id="BARV01026824">
    <property type="protein sequence ID" value="GAI44991.1"/>
    <property type="molecule type" value="Genomic_DNA"/>
</dbReference>
<gene>
    <name evidence="2" type="ORF">S06H3_43264</name>
</gene>
<accession>X1PR92</accession>
<comment type="caution">
    <text evidence="2">The sequence shown here is derived from an EMBL/GenBank/DDBJ whole genome shotgun (WGS) entry which is preliminary data.</text>
</comment>
<name>X1PR92_9ZZZZ</name>
<dbReference type="AlphaFoldDB" id="X1PR92"/>